<dbReference type="InterPro" id="IPR019251">
    <property type="entry name" value="DUF2231_TM"/>
</dbReference>
<dbReference type="AlphaFoldDB" id="A0A4Q5N3H4"/>
<name>A0A4Q5N3H4_9MICO</name>
<proteinExistence type="predicted"/>
<evidence type="ECO:0000259" key="2">
    <source>
        <dbReference type="Pfam" id="PF09990"/>
    </source>
</evidence>
<comment type="caution">
    <text evidence="3">The sequence shown here is derived from an EMBL/GenBank/DDBJ whole genome shotgun (WGS) entry which is preliminary data.</text>
</comment>
<feature type="transmembrane region" description="Helical" evidence="1">
    <location>
        <begin position="119"/>
        <end position="140"/>
    </location>
</feature>
<accession>A0A4Q5N3H4</accession>
<dbReference type="EMBL" id="SDWW01000003">
    <property type="protein sequence ID" value="RYV52706.1"/>
    <property type="molecule type" value="Genomic_DNA"/>
</dbReference>
<organism evidence="3 4">
    <name type="scientific">Pengzhenrongella frigida</name>
    <dbReference type="NCBI Taxonomy" id="1259133"/>
    <lineage>
        <taxon>Bacteria</taxon>
        <taxon>Bacillati</taxon>
        <taxon>Actinomycetota</taxon>
        <taxon>Actinomycetes</taxon>
        <taxon>Micrococcales</taxon>
        <taxon>Pengzhenrongella</taxon>
    </lineage>
</organism>
<feature type="transmembrane region" description="Helical" evidence="1">
    <location>
        <begin position="41"/>
        <end position="59"/>
    </location>
</feature>
<dbReference type="OrthoDB" id="4864772at2"/>
<evidence type="ECO:0000313" key="4">
    <source>
        <dbReference type="Proteomes" id="UP000293764"/>
    </source>
</evidence>
<gene>
    <name evidence="3" type="ORF">EUA98_01825</name>
</gene>
<dbReference type="RefSeq" id="WP_130100957.1">
    <property type="nucleotide sequence ID" value="NZ_SDWW01000003.1"/>
</dbReference>
<keyword evidence="1" id="KW-0812">Transmembrane</keyword>
<feature type="domain" description="DUF2231" evidence="2">
    <location>
        <begin position="7"/>
        <end position="158"/>
    </location>
</feature>
<evidence type="ECO:0000313" key="3">
    <source>
        <dbReference type="EMBL" id="RYV52706.1"/>
    </source>
</evidence>
<evidence type="ECO:0000256" key="1">
    <source>
        <dbReference type="SAM" id="Phobius"/>
    </source>
</evidence>
<keyword evidence="1" id="KW-1133">Transmembrane helix</keyword>
<feature type="transmembrane region" description="Helical" evidence="1">
    <location>
        <begin position="13"/>
        <end position="34"/>
    </location>
</feature>
<dbReference type="Proteomes" id="UP000293764">
    <property type="component" value="Unassembled WGS sequence"/>
</dbReference>
<keyword evidence="4" id="KW-1185">Reference proteome</keyword>
<reference evidence="3 4" key="1">
    <citation type="submission" date="2019-01" db="EMBL/GenBank/DDBJ databases">
        <title>Novel species of Cellulomonas.</title>
        <authorList>
            <person name="Liu Q."/>
            <person name="Xin Y.-H."/>
        </authorList>
    </citation>
    <scope>NUCLEOTIDE SEQUENCE [LARGE SCALE GENOMIC DNA]</scope>
    <source>
        <strain evidence="3 4">HLT2-17</strain>
    </source>
</reference>
<feature type="transmembrane region" description="Helical" evidence="1">
    <location>
        <begin position="87"/>
        <end position="107"/>
    </location>
</feature>
<dbReference type="Pfam" id="PF09990">
    <property type="entry name" value="DUF2231"/>
    <property type="match status" value="1"/>
</dbReference>
<protein>
    <recommendedName>
        <fullName evidence="2">DUF2231 domain-containing protein</fullName>
    </recommendedName>
</protein>
<sequence>MFDTIAGLPLHPLVVHATEVVVPTAALVLLVAALWPRFRRWAGLLPFLLTLAAVVLVPISSESGEALEHRVGENALIETHSELAEELLPWAIAMVAVAAVLLWWNWNERTATTPRAPKWVAVALAVAAVLATTGTTVQAIRIGHSGATAVWSQDVSATPAGSGDED</sequence>
<keyword evidence="1" id="KW-0472">Membrane</keyword>